<comment type="caution">
    <text evidence="3">The sequence shown here is derived from an EMBL/GenBank/DDBJ whole genome shotgun (WGS) entry which is preliminary data.</text>
</comment>
<evidence type="ECO:0000256" key="2">
    <source>
        <dbReference type="ARBA" id="ARBA00019014"/>
    </source>
</evidence>
<evidence type="ECO:0000313" key="3">
    <source>
        <dbReference type="EMBL" id="KAJ4250547.1"/>
    </source>
</evidence>
<keyword evidence="4" id="KW-1185">Reference proteome</keyword>
<sequence length="292" mass="32649">MPPQPTKFPKPIPLEVTVYGPHNAIKAATYGAKRLLLCRKGSSKEGGLTPDVQELRDVKGKIHIPISCVIRPRGAPDPSVPGESHDYIYSNHEFAQMAEAIRELKDAGVMNPIRGDSFVFGCVKRNTDGMSAWEREGIVLDRAYCHYLINVAKPYGCVFNRAFDHFADRGDWDDVVAELVTLGFTGFMTTGGCTPYFKNHVERLGVMCRHLKGPIQLIVAGGTFCREIKKLRKRAHDYNYHSIWLNGECLRPDDHHDPETADVNGVMGLIDQLGLQTGDWSSPYDIGKQVFY</sequence>
<name>A0A9W8VBX0_9HYPO</name>
<gene>
    <name evidence="3" type="ORF">NW762_011802</name>
</gene>
<protein>
    <recommendedName>
        <fullName evidence="2">Copper homeostasis protein cutC homolog</fullName>
    </recommendedName>
</protein>
<dbReference type="EMBL" id="JAOQAZ010000030">
    <property type="protein sequence ID" value="KAJ4250547.1"/>
    <property type="molecule type" value="Genomic_DNA"/>
</dbReference>
<dbReference type="InterPro" id="IPR005627">
    <property type="entry name" value="CutC-like"/>
</dbReference>
<accession>A0A9W8VBX0</accession>
<proteinExistence type="inferred from homology"/>
<dbReference type="AlphaFoldDB" id="A0A9W8VBX0"/>
<organism evidence="3 4">
    <name type="scientific">Fusarium torreyae</name>
    <dbReference type="NCBI Taxonomy" id="1237075"/>
    <lineage>
        <taxon>Eukaryota</taxon>
        <taxon>Fungi</taxon>
        <taxon>Dikarya</taxon>
        <taxon>Ascomycota</taxon>
        <taxon>Pezizomycotina</taxon>
        <taxon>Sordariomycetes</taxon>
        <taxon>Hypocreomycetidae</taxon>
        <taxon>Hypocreales</taxon>
        <taxon>Nectriaceae</taxon>
        <taxon>Fusarium</taxon>
    </lineage>
</organism>
<dbReference type="Proteomes" id="UP001152049">
    <property type="component" value="Unassembled WGS sequence"/>
</dbReference>
<dbReference type="PANTHER" id="PTHR12598">
    <property type="entry name" value="COPPER HOMEOSTASIS PROTEIN CUTC"/>
    <property type="match status" value="1"/>
</dbReference>
<dbReference type="InterPro" id="IPR036822">
    <property type="entry name" value="CutC-like_dom_sf"/>
</dbReference>
<dbReference type="PANTHER" id="PTHR12598:SF0">
    <property type="entry name" value="COPPER HOMEOSTASIS PROTEIN CUTC HOMOLOG"/>
    <property type="match status" value="1"/>
</dbReference>
<dbReference type="GO" id="GO:0005507">
    <property type="term" value="F:copper ion binding"/>
    <property type="evidence" value="ECO:0007669"/>
    <property type="project" value="TreeGrafter"/>
</dbReference>
<dbReference type="Gene3D" id="3.20.20.380">
    <property type="entry name" value="Copper homeostasis (CutC) domain"/>
    <property type="match status" value="1"/>
</dbReference>
<evidence type="ECO:0000313" key="4">
    <source>
        <dbReference type="Proteomes" id="UP001152049"/>
    </source>
</evidence>
<comment type="similarity">
    <text evidence="1">Belongs to the CutC family.</text>
</comment>
<evidence type="ECO:0000256" key="1">
    <source>
        <dbReference type="ARBA" id="ARBA00007768"/>
    </source>
</evidence>
<reference evidence="3" key="1">
    <citation type="submission" date="2022-09" db="EMBL/GenBank/DDBJ databases">
        <title>Fusarium specimens isolated from Avocado Roots.</title>
        <authorList>
            <person name="Stajich J."/>
            <person name="Roper C."/>
            <person name="Heimlech-Rivalta G."/>
        </authorList>
    </citation>
    <scope>NUCLEOTIDE SEQUENCE</scope>
    <source>
        <strain evidence="3">CF00136</strain>
    </source>
</reference>
<dbReference type="OrthoDB" id="7392499at2759"/>
<dbReference type="Pfam" id="PF03932">
    <property type="entry name" value="CutC"/>
    <property type="match status" value="1"/>
</dbReference>
<dbReference type="SUPFAM" id="SSF110395">
    <property type="entry name" value="CutC-like"/>
    <property type="match status" value="1"/>
</dbReference>